<name>A0A401PPT2_SCYTO</name>
<evidence type="ECO:0000313" key="2">
    <source>
        <dbReference type="EMBL" id="GCB75061.1"/>
    </source>
</evidence>
<evidence type="ECO:0000313" key="3">
    <source>
        <dbReference type="Proteomes" id="UP000288216"/>
    </source>
</evidence>
<reference evidence="2 3" key="1">
    <citation type="journal article" date="2018" name="Nat. Ecol. Evol.">
        <title>Shark genomes provide insights into elasmobranch evolution and the origin of vertebrates.</title>
        <authorList>
            <person name="Hara Y"/>
            <person name="Yamaguchi K"/>
            <person name="Onimaru K"/>
            <person name="Kadota M"/>
            <person name="Koyanagi M"/>
            <person name="Keeley SD"/>
            <person name="Tatsumi K"/>
            <person name="Tanaka K"/>
            <person name="Motone F"/>
            <person name="Kageyama Y"/>
            <person name="Nozu R"/>
            <person name="Adachi N"/>
            <person name="Nishimura O"/>
            <person name="Nakagawa R"/>
            <person name="Tanegashima C"/>
            <person name="Kiyatake I"/>
            <person name="Matsumoto R"/>
            <person name="Murakumo K"/>
            <person name="Nishida K"/>
            <person name="Terakita A"/>
            <person name="Kuratani S"/>
            <person name="Sato K"/>
            <person name="Hyodo S Kuraku.S."/>
        </authorList>
    </citation>
    <scope>NUCLEOTIDE SEQUENCE [LARGE SCALE GENOMIC DNA]</scope>
</reference>
<accession>A0A401PPT2</accession>
<dbReference type="Proteomes" id="UP000288216">
    <property type="component" value="Unassembled WGS sequence"/>
</dbReference>
<gene>
    <name evidence="2" type="ORF">scyTo_0018161</name>
</gene>
<feature type="compositionally biased region" description="Basic and acidic residues" evidence="1">
    <location>
        <begin position="448"/>
        <end position="457"/>
    </location>
</feature>
<feature type="region of interest" description="Disordered" evidence="1">
    <location>
        <begin position="293"/>
        <end position="324"/>
    </location>
</feature>
<feature type="compositionally biased region" description="Polar residues" evidence="1">
    <location>
        <begin position="493"/>
        <end position="509"/>
    </location>
</feature>
<dbReference type="AlphaFoldDB" id="A0A401PPT2"/>
<evidence type="ECO:0000256" key="1">
    <source>
        <dbReference type="SAM" id="MobiDB-lite"/>
    </source>
</evidence>
<comment type="caution">
    <text evidence="2">The sequence shown here is derived from an EMBL/GenBank/DDBJ whole genome shotgun (WGS) entry which is preliminary data.</text>
</comment>
<organism evidence="2 3">
    <name type="scientific">Scyliorhinus torazame</name>
    <name type="common">Cloudy catshark</name>
    <name type="synonym">Catulus torazame</name>
    <dbReference type="NCBI Taxonomy" id="75743"/>
    <lineage>
        <taxon>Eukaryota</taxon>
        <taxon>Metazoa</taxon>
        <taxon>Chordata</taxon>
        <taxon>Craniata</taxon>
        <taxon>Vertebrata</taxon>
        <taxon>Chondrichthyes</taxon>
        <taxon>Elasmobranchii</taxon>
        <taxon>Galeomorphii</taxon>
        <taxon>Galeoidea</taxon>
        <taxon>Carcharhiniformes</taxon>
        <taxon>Scyliorhinidae</taxon>
        <taxon>Scyliorhinus</taxon>
    </lineage>
</organism>
<dbReference type="OrthoDB" id="10499758at2759"/>
<feature type="region of interest" description="Disordered" evidence="1">
    <location>
        <begin position="671"/>
        <end position="725"/>
    </location>
</feature>
<feature type="region of interest" description="Disordered" evidence="1">
    <location>
        <begin position="445"/>
        <end position="526"/>
    </location>
</feature>
<protein>
    <submittedName>
        <fullName evidence="2">Uncharacterized protein</fullName>
    </submittedName>
</protein>
<feature type="compositionally biased region" description="Basic and acidic residues" evidence="1">
    <location>
        <begin position="681"/>
        <end position="690"/>
    </location>
</feature>
<proteinExistence type="predicted"/>
<feature type="region of interest" description="Disordered" evidence="1">
    <location>
        <begin position="78"/>
        <end position="102"/>
    </location>
</feature>
<feature type="non-terminal residue" evidence="2">
    <location>
        <position position="1"/>
    </location>
</feature>
<feature type="compositionally biased region" description="Polar residues" evidence="1">
    <location>
        <begin position="458"/>
        <end position="476"/>
    </location>
</feature>
<sequence length="725" mass="80094">FARNQTNASQMRGTSVILKKVDVVDLKQHPSPCDQYLGNSMFFWVPNPSYDRKQQKKRTQCTTSAQHVTVQEISFQGQPFDQQKQSQKIKKKASDSVPTGGQPYTFLARQQQILKGLKDTMKGKAQELAELNQSGSEGRDSKKISAYFVPAPVSKKFALRNLTEKQQEDLSNTHFKMDGKYLKGKKMNIIQLGTLEHHKYFSDKFSSSRKIISGFESRPSPSSFVEGEWAEQCIDLLGRDFQMTSTPYSNLSDNIQYADVTSDGKIEAKDIVDIRTDAERGLSLDVSVEPGDEIQIAKRTQEQDLSTAPEKTDSEDQNSLPVAERNEQEFLSTITEISPLSMEQIRSDDQSNVPETSEQDDRSTIAAMRSSSVEQIHSDIGLSVTERGEQVNRSTFVAMRSSSVEQIHSDIGLAVTARSEQNDRSTIVAMRSSSVEQIHSDIGLSVTERSEQEDHSSTEAMRSSSVEQIHSDTGLSVTERGEQVDRSTIAAMRSSSVEQIHSDTGLSVTERSEQEDRSTTAAIRSSSVEQIHSDIGLSVTARSEQNDRSTIVAMRSSSVEQIHSDIGFSVTERNKQEFLSTETEIRSPRMVQSSEISLSVTERSEPEFLTTSTEMGHLNMGLSGVSLAVAAASEQEFLSTSEEMGSLNMGQIHSKFSLSIASDQEDYSITTESSGLSIEQGNRKSSEDHQSSTAIAKSVEDPDEVAPNERSPSDVGEMDLGGPKD</sequence>
<keyword evidence="3" id="KW-1185">Reference proteome</keyword>
<dbReference type="EMBL" id="BFAA01012382">
    <property type="protein sequence ID" value="GCB75061.1"/>
    <property type="molecule type" value="Genomic_DNA"/>
</dbReference>
<feature type="region of interest" description="Disordered" evidence="1">
    <location>
        <begin position="339"/>
        <end position="363"/>
    </location>
</feature>
<feature type="compositionally biased region" description="Polar residues" evidence="1">
    <location>
        <begin position="671"/>
        <end position="680"/>
    </location>
</feature>